<name>A0A4R6RL05_9HYPH</name>
<proteinExistence type="predicted"/>
<protein>
    <submittedName>
        <fullName evidence="1">Anti-sigma factor RsiW</fullName>
    </submittedName>
</protein>
<evidence type="ECO:0000313" key="2">
    <source>
        <dbReference type="Proteomes" id="UP000294547"/>
    </source>
</evidence>
<sequence length="262" mass="27991">MNGTDRPDEIEIAAYVDGEMAPMRRAEIEDLAARDRELASLLEEETALTEALRRGQAGPGRWSDESQRQALRLQRRLKAHVHAPMARRAAAAVACVALGWGLNSATQPMRETPATVADARFVDAAREALRVAALDTGPQAPGEPIARKIDRLEAVTDVEMPKLPANWRVLGVQVQPFNGRPSVVVTAESPVLGAVTLVAAPMDVEGAVPPTPAPDDAVPTVYWQSGGTAYALMGAVAPTRLKSVADGIEVATRRKPSSRERG</sequence>
<evidence type="ECO:0000313" key="1">
    <source>
        <dbReference type="EMBL" id="TDP87162.1"/>
    </source>
</evidence>
<dbReference type="EMBL" id="SNXY01000006">
    <property type="protein sequence ID" value="TDP87162.1"/>
    <property type="molecule type" value="Genomic_DNA"/>
</dbReference>
<gene>
    <name evidence="1" type="ORF">EDD54_1049</name>
</gene>
<dbReference type="AlphaFoldDB" id="A0A4R6RL05"/>
<dbReference type="RefSeq" id="WP_126535930.1">
    <property type="nucleotide sequence ID" value="NZ_BSPM01000008.1"/>
</dbReference>
<accession>A0A4R6RL05</accession>
<dbReference type="Proteomes" id="UP000294547">
    <property type="component" value="Unassembled WGS sequence"/>
</dbReference>
<comment type="caution">
    <text evidence="1">The sequence shown here is derived from an EMBL/GenBank/DDBJ whole genome shotgun (WGS) entry which is preliminary data.</text>
</comment>
<organism evidence="1 2">
    <name type="scientific">Oharaeibacter diazotrophicus</name>
    <dbReference type="NCBI Taxonomy" id="1920512"/>
    <lineage>
        <taxon>Bacteria</taxon>
        <taxon>Pseudomonadati</taxon>
        <taxon>Pseudomonadota</taxon>
        <taxon>Alphaproteobacteria</taxon>
        <taxon>Hyphomicrobiales</taxon>
        <taxon>Pleomorphomonadaceae</taxon>
        <taxon>Oharaeibacter</taxon>
    </lineage>
</organism>
<reference evidence="1 2" key="1">
    <citation type="submission" date="2019-03" db="EMBL/GenBank/DDBJ databases">
        <title>Genomic Encyclopedia of Type Strains, Phase IV (KMG-IV): sequencing the most valuable type-strain genomes for metagenomic binning, comparative biology and taxonomic classification.</title>
        <authorList>
            <person name="Goeker M."/>
        </authorList>
    </citation>
    <scope>NUCLEOTIDE SEQUENCE [LARGE SCALE GENOMIC DNA]</scope>
    <source>
        <strain evidence="1 2">DSM 102969</strain>
    </source>
</reference>
<dbReference type="OrthoDB" id="8064847at2"/>
<keyword evidence="2" id="KW-1185">Reference proteome</keyword>